<proteinExistence type="predicted"/>
<accession>A0A5B7G1G1</accession>
<sequence length="41" mass="4674">MPLAWSLAMKPACHTRSKDPRNIKGHYECVQAFMKGVLPFL</sequence>
<dbReference type="EMBL" id="VSRR010010147">
    <property type="protein sequence ID" value="MPC51395.1"/>
    <property type="molecule type" value="Genomic_DNA"/>
</dbReference>
<reference evidence="1 2" key="1">
    <citation type="submission" date="2019-05" db="EMBL/GenBank/DDBJ databases">
        <title>Another draft genome of Portunus trituberculatus and its Hox gene families provides insights of decapod evolution.</title>
        <authorList>
            <person name="Jeong J.-H."/>
            <person name="Song I."/>
            <person name="Kim S."/>
            <person name="Choi T."/>
            <person name="Kim D."/>
            <person name="Ryu S."/>
            <person name="Kim W."/>
        </authorList>
    </citation>
    <scope>NUCLEOTIDE SEQUENCE [LARGE SCALE GENOMIC DNA]</scope>
    <source>
        <tissue evidence="1">Muscle</tissue>
    </source>
</reference>
<dbReference type="Proteomes" id="UP000324222">
    <property type="component" value="Unassembled WGS sequence"/>
</dbReference>
<comment type="caution">
    <text evidence="1">The sequence shown here is derived from an EMBL/GenBank/DDBJ whole genome shotgun (WGS) entry which is preliminary data.</text>
</comment>
<protein>
    <submittedName>
        <fullName evidence="1">Uncharacterized protein</fullName>
    </submittedName>
</protein>
<gene>
    <name evidence="1" type="ORF">E2C01_045239</name>
</gene>
<evidence type="ECO:0000313" key="1">
    <source>
        <dbReference type="EMBL" id="MPC51395.1"/>
    </source>
</evidence>
<dbReference type="AlphaFoldDB" id="A0A5B7G1G1"/>
<evidence type="ECO:0000313" key="2">
    <source>
        <dbReference type="Proteomes" id="UP000324222"/>
    </source>
</evidence>
<name>A0A5B7G1G1_PORTR</name>
<keyword evidence="2" id="KW-1185">Reference proteome</keyword>
<organism evidence="1 2">
    <name type="scientific">Portunus trituberculatus</name>
    <name type="common">Swimming crab</name>
    <name type="synonym">Neptunus trituberculatus</name>
    <dbReference type="NCBI Taxonomy" id="210409"/>
    <lineage>
        <taxon>Eukaryota</taxon>
        <taxon>Metazoa</taxon>
        <taxon>Ecdysozoa</taxon>
        <taxon>Arthropoda</taxon>
        <taxon>Crustacea</taxon>
        <taxon>Multicrustacea</taxon>
        <taxon>Malacostraca</taxon>
        <taxon>Eumalacostraca</taxon>
        <taxon>Eucarida</taxon>
        <taxon>Decapoda</taxon>
        <taxon>Pleocyemata</taxon>
        <taxon>Brachyura</taxon>
        <taxon>Eubrachyura</taxon>
        <taxon>Portunoidea</taxon>
        <taxon>Portunidae</taxon>
        <taxon>Portuninae</taxon>
        <taxon>Portunus</taxon>
    </lineage>
</organism>